<organism evidence="2 3">
    <name type="scientific">Rhodococcus olei</name>
    <dbReference type="NCBI Taxonomy" id="2161675"/>
    <lineage>
        <taxon>Bacteria</taxon>
        <taxon>Bacillati</taxon>
        <taxon>Actinomycetota</taxon>
        <taxon>Actinomycetes</taxon>
        <taxon>Mycobacteriales</taxon>
        <taxon>Nocardiaceae</taxon>
        <taxon>Rhodococcus</taxon>
    </lineage>
</organism>
<reference evidence="3" key="1">
    <citation type="journal article" date="2019" name="Int. J. Syst. Evol. Microbiol.">
        <title>The Global Catalogue of Microorganisms (GCM) 10K type strain sequencing project: providing services to taxonomists for standard genome sequencing and annotation.</title>
        <authorList>
            <consortium name="The Broad Institute Genomics Platform"/>
            <consortium name="The Broad Institute Genome Sequencing Center for Infectious Disease"/>
            <person name="Wu L."/>
            <person name="Ma J."/>
        </authorList>
    </citation>
    <scope>NUCLEOTIDE SEQUENCE [LARGE SCALE GENOMIC DNA]</scope>
    <source>
        <strain evidence="3">JCM 32206</strain>
    </source>
</reference>
<proteinExistence type="predicted"/>
<evidence type="ECO:0000313" key="2">
    <source>
        <dbReference type="EMBL" id="GAA4483604.1"/>
    </source>
</evidence>
<dbReference type="Proteomes" id="UP001501183">
    <property type="component" value="Unassembled WGS sequence"/>
</dbReference>
<protein>
    <recommendedName>
        <fullName evidence="4">Type VII secretion-associated protein (TIGR03931 family)</fullName>
    </recommendedName>
</protein>
<dbReference type="RefSeq" id="WP_345347847.1">
    <property type="nucleotide sequence ID" value="NZ_BAABFB010000054.1"/>
</dbReference>
<evidence type="ECO:0000256" key="1">
    <source>
        <dbReference type="SAM" id="Phobius"/>
    </source>
</evidence>
<feature type="transmembrane region" description="Helical" evidence="1">
    <location>
        <begin position="259"/>
        <end position="282"/>
    </location>
</feature>
<keyword evidence="1" id="KW-1133">Transmembrane helix</keyword>
<dbReference type="Gene3D" id="3.30.420.40">
    <property type="match status" value="1"/>
</dbReference>
<accession>A0ABP8P8H8</accession>
<dbReference type="NCBIfam" id="TIGR03931">
    <property type="entry name" value="T7SS_Rv3446c"/>
    <property type="match status" value="1"/>
</dbReference>
<evidence type="ECO:0000313" key="3">
    <source>
        <dbReference type="Proteomes" id="UP001501183"/>
    </source>
</evidence>
<comment type="caution">
    <text evidence="2">The sequence shown here is derived from an EMBL/GenBank/DDBJ whole genome shotgun (WGS) entry which is preliminary data.</text>
</comment>
<keyword evidence="1" id="KW-0812">Transmembrane</keyword>
<evidence type="ECO:0008006" key="4">
    <source>
        <dbReference type="Google" id="ProtNLM"/>
    </source>
</evidence>
<sequence length="436" mass="44834">MAAVHLTETTVWARQGDRIVERPAGVRVGTGGLESGVGLDQAVQADAVEPYPIRYVDDEVVLLGSTAVPVAEVLAALVADAVTAAGASVPVDLLVLTVPSRWGTRRRRVLAAAGRTAARDVRLIPVADAVTRAVGADDAGVVVELGTLQSAASSTVVGDGISLDALGAGDIAECPDAAQEFVTTVGAWHPRTPPWVALTGEAAGPRLVAELRRCWGVAPRVLEVSGGAVVAAAHRWGVDALGGHPARASRARGVLRRPWITAAAAAAAVVAAAAVGVAMWGWDRPVPGVAPDAAPAAARVASGRADVALPPGWHERTPSAGPDRVELVRDDGRPARILLVHKELNPGADLDGVGTTLAARIADHADTFGSLERVEVDTRPGLAYVERPDPDSQVRWLVVVGDGLQVSIGCQALAGRMDDVEPACGDIVRSLNVAGR</sequence>
<keyword evidence="1" id="KW-0472">Membrane</keyword>
<keyword evidence="3" id="KW-1185">Reference proteome</keyword>
<name>A0ABP8P8H8_9NOCA</name>
<gene>
    <name evidence="2" type="ORF">GCM10023094_35430</name>
</gene>
<dbReference type="InterPro" id="IPR023840">
    <property type="entry name" value="T7SS_Rv3446c"/>
</dbReference>
<dbReference type="EMBL" id="BAABFB010000054">
    <property type="protein sequence ID" value="GAA4483604.1"/>
    <property type="molecule type" value="Genomic_DNA"/>
</dbReference>